<reference evidence="1" key="1">
    <citation type="journal article" date="2021" name="Proc. Natl. Acad. Sci. U.S.A.">
        <title>A Catalog of Tens of Thousands of Viruses from Human Metagenomes Reveals Hidden Associations with Chronic Diseases.</title>
        <authorList>
            <person name="Tisza M.J."/>
            <person name="Buck C.B."/>
        </authorList>
    </citation>
    <scope>NUCLEOTIDE SEQUENCE</scope>
    <source>
        <strain evidence="1">CtxS04</strain>
    </source>
</reference>
<dbReference type="EMBL" id="BK014719">
    <property type="protein sequence ID" value="DAD69359.1"/>
    <property type="molecule type" value="Genomic_DNA"/>
</dbReference>
<accession>A0A8S5LHI4</accession>
<sequence length="75" mass="8855">MNTTTARYLGISLDTQACANCRHFYQHYILDPMSGGRYCVPVHSGHCCYPRFKYRKVSDVCEHFERTEDECEKRE</sequence>
<organism evidence="1">
    <name type="scientific">Siphoviridae sp. ctxS04</name>
    <dbReference type="NCBI Taxonomy" id="2823610"/>
    <lineage>
        <taxon>Viruses</taxon>
        <taxon>Duplodnaviria</taxon>
        <taxon>Heunggongvirae</taxon>
        <taxon>Uroviricota</taxon>
        <taxon>Caudoviricetes</taxon>
    </lineage>
</organism>
<name>A0A8S5LHI4_9CAUD</name>
<evidence type="ECO:0000313" key="1">
    <source>
        <dbReference type="EMBL" id="DAD69359.1"/>
    </source>
</evidence>
<proteinExistence type="predicted"/>
<protein>
    <submittedName>
        <fullName evidence="1">Uncharacterized protein</fullName>
    </submittedName>
</protein>